<keyword evidence="7 19" id="KW-0732">Signal</keyword>
<evidence type="ECO:0000256" key="4">
    <source>
        <dbReference type="ARBA" id="ARBA00012196"/>
    </source>
</evidence>
<accession>A0A1I8MSN4</accession>
<dbReference type="EC" id="2.4.1.221" evidence="4"/>
<reference evidence="20" key="1">
    <citation type="submission" date="2020-05" db="UniProtKB">
        <authorList>
            <consortium name="EnsemblMetazoa"/>
        </authorList>
    </citation>
    <scope>IDENTIFICATION</scope>
    <source>
        <strain evidence="20">Aabys</strain>
    </source>
</reference>
<evidence type="ECO:0000256" key="10">
    <source>
        <dbReference type="ARBA" id="ARBA00023157"/>
    </source>
</evidence>
<dbReference type="EnsemblMetazoa" id="MDOA008047-RA">
    <property type="protein sequence ID" value="MDOA008047-PA"/>
    <property type="gene ID" value="MDOA008047"/>
</dbReference>
<evidence type="ECO:0000256" key="6">
    <source>
        <dbReference type="ARBA" id="ARBA00022679"/>
    </source>
</evidence>
<feature type="signal peptide" evidence="19">
    <location>
        <begin position="1"/>
        <end position="22"/>
    </location>
</feature>
<keyword evidence="10" id="KW-1015">Disulfide bond</keyword>
<feature type="chain" id="PRO_5044560779" description="GDP-fucose protein O-fucosyltransferase 2" evidence="19">
    <location>
        <begin position="23"/>
        <end position="465"/>
    </location>
</feature>
<organism evidence="20">
    <name type="scientific">Musca domestica</name>
    <name type="common">House fly</name>
    <dbReference type="NCBI Taxonomy" id="7370"/>
    <lineage>
        <taxon>Eukaryota</taxon>
        <taxon>Metazoa</taxon>
        <taxon>Ecdysozoa</taxon>
        <taxon>Arthropoda</taxon>
        <taxon>Hexapoda</taxon>
        <taxon>Insecta</taxon>
        <taxon>Pterygota</taxon>
        <taxon>Neoptera</taxon>
        <taxon>Endopterygota</taxon>
        <taxon>Diptera</taxon>
        <taxon>Brachycera</taxon>
        <taxon>Muscomorpha</taxon>
        <taxon>Muscoidea</taxon>
        <taxon>Muscidae</taxon>
        <taxon>Musca</taxon>
    </lineage>
</organism>
<dbReference type="Gene3D" id="3.40.50.11350">
    <property type="match status" value="1"/>
</dbReference>
<dbReference type="GO" id="GO:0005794">
    <property type="term" value="C:Golgi apparatus"/>
    <property type="evidence" value="ECO:0007669"/>
    <property type="project" value="UniProtKB-SubCell"/>
</dbReference>
<evidence type="ECO:0000256" key="3">
    <source>
        <dbReference type="ARBA" id="ARBA00004922"/>
    </source>
</evidence>
<name>A0A1I8MSN4_MUSDO</name>
<evidence type="ECO:0000256" key="8">
    <source>
        <dbReference type="ARBA" id="ARBA00022824"/>
    </source>
</evidence>
<dbReference type="GO" id="GO:0006004">
    <property type="term" value="P:fucose metabolic process"/>
    <property type="evidence" value="ECO:0007669"/>
    <property type="project" value="UniProtKB-KW"/>
</dbReference>
<dbReference type="PANTHER" id="PTHR13398">
    <property type="entry name" value="GDP-FUCOSE PROTEIN O-FUCOSYLTRANSFERASE 2"/>
    <property type="match status" value="1"/>
</dbReference>
<dbReference type="PANTHER" id="PTHR13398:SF0">
    <property type="entry name" value="GDP-FUCOSE PROTEIN O-FUCOSYLTRANSFERASE 2"/>
    <property type="match status" value="1"/>
</dbReference>
<evidence type="ECO:0000256" key="14">
    <source>
        <dbReference type="ARBA" id="ARBA00025803"/>
    </source>
</evidence>
<dbReference type="VEuPathDB" id="VectorBase:MDOA008047"/>
<evidence type="ECO:0000256" key="1">
    <source>
        <dbReference type="ARBA" id="ARBA00004240"/>
    </source>
</evidence>
<comment type="pathway">
    <text evidence="3">Protein modification; protein glycosylation.</text>
</comment>
<evidence type="ECO:0000256" key="12">
    <source>
        <dbReference type="ARBA" id="ARBA00023253"/>
    </source>
</evidence>
<keyword evidence="13" id="KW-0119">Carbohydrate metabolism</keyword>
<protein>
    <recommendedName>
        <fullName evidence="15">GDP-fucose protein O-fucosyltransferase 2</fullName>
        <ecNumber evidence="4">2.4.1.221</ecNumber>
    </recommendedName>
    <alternativeName>
        <fullName evidence="16">Peptide-O-fucosyltransferase 2</fullName>
    </alternativeName>
</protein>
<dbReference type="GO" id="GO:0046922">
    <property type="term" value="F:peptide-O-fucosyltransferase activity"/>
    <property type="evidence" value="ECO:0007669"/>
    <property type="project" value="UniProtKB-EC"/>
</dbReference>
<keyword evidence="9" id="KW-0333">Golgi apparatus</keyword>
<keyword evidence="5" id="KW-0328">Glycosyltransferase</keyword>
<evidence type="ECO:0000256" key="18">
    <source>
        <dbReference type="ARBA" id="ARBA00048647"/>
    </source>
</evidence>
<comment type="catalytic activity">
    <reaction evidence="17">
        <text>L-threonyl-[protein] + GDP-beta-L-fucose = 3-O-(alpha-L-fucosyl)-L-threonyl-[protein] + GDP + H(+)</text>
        <dbReference type="Rhea" id="RHEA:70491"/>
        <dbReference type="Rhea" id="RHEA-COMP:11060"/>
        <dbReference type="Rhea" id="RHEA-COMP:17915"/>
        <dbReference type="ChEBI" id="CHEBI:15378"/>
        <dbReference type="ChEBI" id="CHEBI:30013"/>
        <dbReference type="ChEBI" id="CHEBI:57273"/>
        <dbReference type="ChEBI" id="CHEBI:58189"/>
        <dbReference type="ChEBI" id="CHEBI:189631"/>
        <dbReference type="EC" id="2.4.1.221"/>
    </reaction>
    <physiologicalReaction direction="left-to-right" evidence="17">
        <dbReference type="Rhea" id="RHEA:70492"/>
    </physiologicalReaction>
</comment>
<dbReference type="STRING" id="7370.A0A1I8MSN4"/>
<dbReference type="InterPro" id="IPR045130">
    <property type="entry name" value="OFUT2-like"/>
</dbReference>
<keyword evidence="8" id="KW-0256">Endoplasmic reticulum</keyword>
<keyword evidence="11" id="KW-0325">Glycoprotein</keyword>
<evidence type="ECO:0000256" key="15">
    <source>
        <dbReference type="ARBA" id="ARBA00026232"/>
    </source>
</evidence>
<evidence type="ECO:0000256" key="2">
    <source>
        <dbReference type="ARBA" id="ARBA00004555"/>
    </source>
</evidence>
<dbReference type="FunFam" id="3.40.50.11350:FF:000002">
    <property type="entry name" value="GDP-fucose protein O-fucosyltransferase 2"/>
    <property type="match status" value="1"/>
</dbReference>
<gene>
    <name evidence="20" type="primary">101893461</name>
</gene>
<dbReference type="eggNOG" id="ENOG502QPS6">
    <property type="taxonomic scope" value="Eukaryota"/>
</dbReference>
<evidence type="ECO:0000256" key="5">
    <source>
        <dbReference type="ARBA" id="ARBA00022676"/>
    </source>
</evidence>
<dbReference type="GO" id="GO:0005783">
    <property type="term" value="C:endoplasmic reticulum"/>
    <property type="evidence" value="ECO:0007669"/>
    <property type="project" value="UniProtKB-SubCell"/>
</dbReference>
<evidence type="ECO:0000256" key="13">
    <source>
        <dbReference type="ARBA" id="ARBA00023277"/>
    </source>
</evidence>
<evidence type="ECO:0000256" key="9">
    <source>
        <dbReference type="ARBA" id="ARBA00023034"/>
    </source>
</evidence>
<dbReference type="InterPro" id="IPR019378">
    <property type="entry name" value="GDP-Fuc_O-FucTrfase"/>
</dbReference>
<sequence>MCRKSYIVITFYILIAVPYLVASSKPEVPKVCLNFPQWLENLRKLQFPNCPSDVGNKTNSIYVLYDVNPPEGFNLRRDVYIRLAVFVRKLQRKPGYENVRLVLPPWKRLYHWRSHHIAQDQLPWNHFFDIESLRRYAPVLDYSEFVDEIEQLGLGPKRLVPVHKILLLKHFKDMFENGVFKDKWEFGGDCDEGKEAIYGSFLRHIPILLKNRTVQCVSFQGSANLLGQVIQRTWRSLTDDGLPKIIAFLNAEVVLHDHWADREFWRARRSMRFAENLVEIADSFRLRNFASRNEEELVQRPPMWEYESSKHKGKALGGPYLCVHLRRGDFIYGRETTTPSLKSSALQVKYHLLNHNLSTVFLATDATAFEIKNFKSYIPRHRVVRFATEDLEQKSRIKDGGIAIVDQLICSHAHYFVGTYESTFTYRIYEEREILGFPKERTFNTLCKKSTMENCTQNSVWPIVY</sequence>
<keyword evidence="6" id="KW-0808">Transferase</keyword>
<keyword evidence="12" id="KW-0294">Fucose metabolism</keyword>
<evidence type="ECO:0000256" key="16">
    <source>
        <dbReference type="ARBA" id="ARBA00033083"/>
    </source>
</evidence>
<proteinExistence type="inferred from homology"/>
<evidence type="ECO:0000256" key="7">
    <source>
        <dbReference type="ARBA" id="ARBA00022729"/>
    </source>
</evidence>
<evidence type="ECO:0000313" key="20">
    <source>
        <dbReference type="EnsemblMetazoa" id="MDOA008047-PA"/>
    </source>
</evidence>
<evidence type="ECO:0000256" key="11">
    <source>
        <dbReference type="ARBA" id="ARBA00023180"/>
    </source>
</evidence>
<dbReference type="Gene3D" id="3.40.50.11340">
    <property type="match status" value="1"/>
</dbReference>
<dbReference type="Pfam" id="PF10250">
    <property type="entry name" value="O-FucT"/>
    <property type="match status" value="1"/>
</dbReference>
<comment type="subcellular location">
    <subcellularLocation>
        <location evidence="1">Endoplasmic reticulum</location>
    </subcellularLocation>
    <subcellularLocation>
        <location evidence="2">Golgi apparatus</location>
    </subcellularLocation>
</comment>
<evidence type="ECO:0000256" key="17">
    <source>
        <dbReference type="ARBA" id="ARBA00047273"/>
    </source>
</evidence>
<comment type="similarity">
    <text evidence="14">Belongs to the glycosyltransferase 68 family.</text>
</comment>
<evidence type="ECO:0000256" key="19">
    <source>
        <dbReference type="SAM" id="SignalP"/>
    </source>
</evidence>
<dbReference type="CDD" id="cd11298">
    <property type="entry name" value="O-FucT-2"/>
    <property type="match status" value="1"/>
</dbReference>
<dbReference type="AlphaFoldDB" id="A0A1I8MSN4"/>
<comment type="catalytic activity">
    <reaction evidence="18">
        <text>L-seryl-[protein] + GDP-beta-L-fucose = 3-O-(alpha-L-fucosyl)-L-seryl-[protein] + GDP + H(+)</text>
        <dbReference type="Rhea" id="RHEA:63644"/>
        <dbReference type="Rhea" id="RHEA-COMP:9863"/>
        <dbReference type="Rhea" id="RHEA-COMP:17914"/>
        <dbReference type="ChEBI" id="CHEBI:15378"/>
        <dbReference type="ChEBI" id="CHEBI:29999"/>
        <dbReference type="ChEBI" id="CHEBI:57273"/>
        <dbReference type="ChEBI" id="CHEBI:58189"/>
        <dbReference type="ChEBI" id="CHEBI:189632"/>
        <dbReference type="EC" id="2.4.1.221"/>
    </reaction>
    <physiologicalReaction direction="left-to-right" evidence="18">
        <dbReference type="Rhea" id="RHEA:63645"/>
    </physiologicalReaction>
</comment>